<feature type="compositionally biased region" description="Basic residues" evidence="1">
    <location>
        <begin position="45"/>
        <end position="54"/>
    </location>
</feature>
<sequence>MSGNNRQSRYGNFTKSGKSTMVIRNEKHSKHKLSNTEATEELFTRHSKGQKTNKPKTNDSPSQNHSNTYNKTPKKSPSYISNPFQRRGQENKKSTPSRINTRDTTQHAQHTPQDSNDEDYFEDGEFELESDQLYINNEENYDQGYGQEEVLAEDEYYQDENNQSYAYENGNYDDNGYQNEDYQDVSYQNDEYHNEEYQGEEYPDEYYGEGEYQDSNVVYTEDFQESNISTRDAILNTEFNTTNGTNNTSCNSINYI</sequence>
<reference evidence="2 3" key="1">
    <citation type="journal article" date="2015" name="Genome Biol. Evol.">
        <title>Phylogenomic analyses indicate that early fungi evolved digesting cell walls of algal ancestors of land plants.</title>
        <authorList>
            <person name="Chang Y."/>
            <person name="Wang S."/>
            <person name="Sekimoto S."/>
            <person name="Aerts A.L."/>
            <person name="Choi C."/>
            <person name="Clum A."/>
            <person name="LaButti K.M."/>
            <person name="Lindquist E.A."/>
            <person name="Yee Ngan C."/>
            <person name="Ohm R.A."/>
            <person name="Salamov A.A."/>
            <person name="Grigoriev I.V."/>
            <person name="Spatafora J.W."/>
            <person name="Berbee M.L."/>
        </authorList>
    </citation>
    <scope>NUCLEOTIDE SEQUENCE [LARGE SCALE GENOMIC DNA]</scope>
    <source>
        <strain evidence="2 3">NRRL 28638</strain>
    </source>
</reference>
<dbReference type="AlphaFoldDB" id="A0A137PF08"/>
<keyword evidence="3" id="KW-1185">Reference proteome</keyword>
<accession>A0A137PF08</accession>
<evidence type="ECO:0000313" key="2">
    <source>
        <dbReference type="EMBL" id="KXN73555.1"/>
    </source>
</evidence>
<gene>
    <name evidence="2" type="ORF">CONCODRAFT_108829</name>
</gene>
<evidence type="ECO:0000256" key="1">
    <source>
        <dbReference type="SAM" id="MobiDB-lite"/>
    </source>
</evidence>
<feature type="compositionally biased region" description="Polar residues" evidence="1">
    <location>
        <begin position="1"/>
        <end position="19"/>
    </location>
</feature>
<proteinExistence type="predicted"/>
<protein>
    <submittedName>
        <fullName evidence="2">Uncharacterized protein</fullName>
    </submittedName>
</protein>
<feature type="region of interest" description="Disordered" evidence="1">
    <location>
        <begin position="1"/>
        <end position="120"/>
    </location>
</feature>
<evidence type="ECO:0000313" key="3">
    <source>
        <dbReference type="Proteomes" id="UP000070444"/>
    </source>
</evidence>
<name>A0A137PF08_CONC2</name>
<dbReference type="Proteomes" id="UP000070444">
    <property type="component" value="Unassembled WGS sequence"/>
</dbReference>
<feature type="compositionally biased region" description="Polar residues" evidence="1">
    <location>
        <begin position="58"/>
        <end position="71"/>
    </location>
</feature>
<dbReference type="EMBL" id="KQ964435">
    <property type="protein sequence ID" value="KXN73555.1"/>
    <property type="molecule type" value="Genomic_DNA"/>
</dbReference>
<organism evidence="2 3">
    <name type="scientific">Conidiobolus coronatus (strain ATCC 28846 / CBS 209.66 / NRRL 28638)</name>
    <name type="common">Delacroixia coronata</name>
    <dbReference type="NCBI Taxonomy" id="796925"/>
    <lineage>
        <taxon>Eukaryota</taxon>
        <taxon>Fungi</taxon>
        <taxon>Fungi incertae sedis</taxon>
        <taxon>Zoopagomycota</taxon>
        <taxon>Entomophthoromycotina</taxon>
        <taxon>Entomophthoromycetes</taxon>
        <taxon>Entomophthorales</taxon>
        <taxon>Ancylistaceae</taxon>
        <taxon>Conidiobolus</taxon>
    </lineage>
</organism>